<accession>A0ABT2RMZ7</accession>
<dbReference type="Proteomes" id="UP001652431">
    <property type="component" value="Unassembled WGS sequence"/>
</dbReference>
<name>A0ABT2RMZ7_9FIRM</name>
<comment type="caution">
    <text evidence="1">The sequence shown here is derived from an EMBL/GenBank/DDBJ whole genome shotgun (WGS) entry which is preliminary data.</text>
</comment>
<dbReference type="RefSeq" id="WP_158370108.1">
    <property type="nucleotide sequence ID" value="NZ_JAOQJU010000010.1"/>
</dbReference>
<evidence type="ECO:0000313" key="1">
    <source>
        <dbReference type="EMBL" id="MCU6686783.1"/>
    </source>
</evidence>
<sequence>MSEYRIEESARKRALKFKEDYERHFEKNSKRMRKIAKETEAYLEREHLQDDTDATLNIISILPSCHYRIYLYGRYHELVKKAGRTDTELEYRKWKIGGETSEKIQKFAVIYRKREKCLRKMESDAEAECIGYLKKSGLWDDLEAVHEMRCCLPICLLRHKLDERYYELFMKENEDFTDED</sequence>
<reference evidence="1 2" key="1">
    <citation type="journal article" date="2021" name="ISME Commun">
        <title>Automated analysis of genomic sequences facilitates high-throughput and comprehensive description of bacteria.</title>
        <authorList>
            <person name="Hitch T.C.A."/>
        </authorList>
    </citation>
    <scope>NUCLEOTIDE SEQUENCE [LARGE SCALE GENOMIC DNA]</scope>
    <source>
        <strain evidence="1 2">Sanger_03</strain>
    </source>
</reference>
<keyword evidence="2" id="KW-1185">Reference proteome</keyword>
<dbReference type="EMBL" id="JAOQJU010000010">
    <property type="protein sequence ID" value="MCU6686783.1"/>
    <property type="molecule type" value="Genomic_DNA"/>
</dbReference>
<protein>
    <submittedName>
        <fullName evidence="1">Uncharacterized protein</fullName>
    </submittedName>
</protein>
<gene>
    <name evidence="1" type="ORF">OCV99_09540</name>
</gene>
<evidence type="ECO:0000313" key="2">
    <source>
        <dbReference type="Proteomes" id="UP001652431"/>
    </source>
</evidence>
<proteinExistence type="predicted"/>
<organism evidence="1 2">
    <name type="scientific">Dorea acetigenes</name>
    <dbReference type="NCBI Taxonomy" id="2981787"/>
    <lineage>
        <taxon>Bacteria</taxon>
        <taxon>Bacillati</taxon>
        <taxon>Bacillota</taxon>
        <taxon>Clostridia</taxon>
        <taxon>Lachnospirales</taxon>
        <taxon>Lachnospiraceae</taxon>
        <taxon>Dorea</taxon>
    </lineage>
</organism>